<name>A0ABR7NL96_9FIRM</name>
<dbReference type="RefSeq" id="WP_262400119.1">
    <property type="nucleotide sequence ID" value="NZ_JACRTB010000013.1"/>
</dbReference>
<dbReference type="InterPro" id="IPR025510">
    <property type="entry name" value="DUF4397"/>
</dbReference>
<accession>A0ABR7NL96</accession>
<organism evidence="2 3">
    <name type="scientific">Yanshouia hominis</name>
    <dbReference type="NCBI Taxonomy" id="2763673"/>
    <lineage>
        <taxon>Bacteria</taxon>
        <taxon>Bacillati</taxon>
        <taxon>Bacillota</taxon>
        <taxon>Clostridia</taxon>
        <taxon>Eubacteriales</taxon>
        <taxon>Oscillospiraceae</taxon>
        <taxon>Yanshouia</taxon>
    </lineage>
</organism>
<dbReference type="Proteomes" id="UP000658131">
    <property type="component" value="Unassembled WGS sequence"/>
</dbReference>
<proteinExistence type="predicted"/>
<protein>
    <submittedName>
        <fullName evidence="2">DUF4397 domain-containing protein</fullName>
    </submittedName>
</protein>
<dbReference type="EMBL" id="JACRTB010000013">
    <property type="protein sequence ID" value="MBC8576612.1"/>
    <property type="molecule type" value="Genomic_DNA"/>
</dbReference>
<reference evidence="2 3" key="1">
    <citation type="submission" date="2020-08" db="EMBL/GenBank/DDBJ databases">
        <title>Genome public.</title>
        <authorList>
            <person name="Liu C."/>
            <person name="Sun Q."/>
        </authorList>
    </citation>
    <scope>NUCLEOTIDE SEQUENCE [LARGE SCALE GENOMIC DNA]</scope>
    <source>
        <strain evidence="2 3">BX1</strain>
    </source>
</reference>
<sequence>MYLPNHAFYSRNRPVVPLPNPGEGGPVYPGPDASTPVIPLPNPGEGGPVYPGPDASTPVIPLPNPGEGGPVYPGPDASTPVIPLPNPGEGGPVYPGPNASTPVIPLPNPGEGGPVYPGPPSVSWPNLCYYCTAGRNAAVRFLNAAEGYNPFRVFLNNNLIVNSLSFGALTPYGRVTNGYQTVTVTGPDGYIYLQKSLPFRADSQYTVAVTKTASGLDLTQITDDSCPHPENLSCLRLCNLAYNSNPLDLLLANGRVIYTDVRFRESTPFKRIRPGDHQFYLAETGQYAAPYLGTVDLVDNSAEVYPLSELLVSFYLTVRSNISYTIFVLSRGSTPDAIGLLAVEDS</sequence>
<keyword evidence="3" id="KW-1185">Reference proteome</keyword>
<feature type="domain" description="DUF4397" evidence="1">
    <location>
        <begin position="137"/>
        <end position="249"/>
    </location>
</feature>
<gene>
    <name evidence="2" type="ORF">H8717_09380</name>
</gene>
<evidence type="ECO:0000259" key="1">
    <source>
        <dbReference type="Pfam" id="PF14344"/>
    </source>
</evidence>
<dbReference type="Pfam" id="PF14344">
    <property type="entry name" value="DUF4397"/>
    <property type="match status" value="1"/>
</dbReference>
<comment type="caution">
    <text evidence="2">The sequence shown here is derived from an EMBL/GenBank/DDBJ whole genome shotgun (WGS) entry which is preliminary data.</text>
</comment>
<evidence type="ECO:0000313" key="2">
    <source>
        <dbReference type="EMBL" id="MBC8576612.1"/>
    </source>
</evidence>
<evidence type="ECO:0000313" key="3">
    <source>
        <dbReference type="Proteomes" id="UP000658131"/>
    </source>
</evidence>